<dbReference type="EMBL" id="KK583199">
    <property type="protein sequence ID" value="KDO31173.1"/>
    <property type="molecule type" value="Genomic_DNA"/>
</dbReference>
<reference evidence="1 2" key="1">
    <citation type="journal article" date="2013" name="PLoS Genet.">
        <title>Distinctive expansion of potential virulence genes in the genome of the oomycete fish pathogen Saprolegnia parasitica.</title>
        <authorList>
            <person name="Jiang R.H."/>
            <person name="de Bruijn I."/>
            <person name="Haas B.J."/>
            <person name="Belmonte R."/>
            <person name="Lobach L."/>
            <person name="Christie J."/>
            <person name="van den Ackerveken G."/>
            <person name="Bottin A."/>
            <person name="Bulone V."/>
            <person name="Diaz-Moreno S.M."/>
            <person name="Dumas B."/>
            <person name="Fan L."/>
            <person name="Gaulin E."/>
            <person name="Govers F."/>
            <person name="Grenville-Briggs L.J."/>
            <person name="Horner N.R."/>
            <person name="Levin J.Z."/>
            <person name="Mammella M."/>
            <person name="Meijer H.J."/>
            <person name="Morris P."/>
            <person name="Nusbaum C."/>
            <person name="Oome S."/>
            <person name="Phillips A.J."/>
            <person name="van Rooyen D."/>
            <person name="Rzeszutek E."/>
            <person name="Saraiva M."/>
            <person name="Secombes C.J."/>
            <person name="Seidl M.F."/>
            <person name="Snel B."/>
            <person name="Stassen J.H."/>
            <person name="Sykes S."/>
            <person name="Tripathy S."/>
            <person name="van den Berg H."/>
            <person name="Vega-Arreguin J.C."/>
            <person name="Wawra S."/>
            <person name="Young S.K."/>
            <person name="Zeng Q."/>
            <person name="Dieguez-Uribeondo J."/>
            <person name="Russ C."/>
            <person name="Tyler B.M."/>
            <person name="van West P."/>
        </authorList>
    </citation>
    <scope>NUCLEOTIDE SEQUENCE [LARGE SCALE GENOMIC DNA]</scope>
    <source>
        <strain evidence="1 2">CBS 223.65</strain>
    </source>
</reference>
<dbReference type="Proteomes" id="UP000030745">
    <property type="component" value="Unassembled WGS sequence"/>
</dbReference>
<evidence type="ECO:0000313" key="2">
    <source>
        <dbReference type="Proteomes" id="UP000030745"/>
    </source>
</evidence>
<dbReference type="VEuPathDB" id="FungiDB:SPRG_19630"/>
<proteinExistence type="predicted"/>
<gene>
    <name evidence="1" type="ORF">SPRG_19630</name>
</gene>
<accession>A0A067CL05</accession>
<dbReference type="GeneID" id="24140952"/>
<dbReference type="KEGG" id="spar:SPRG_19630"/>
<organism evidence="1 2">
    <name type="scientific">Saprolegnia parasitica (strain CBS 223.65)</name>
    <dbReference type="NCBI Taxonomy" id="695850"/>
    <lineage>
        <taxon>Eukaryota</taxon>
        <taxon>Sar</taxon>
        <taxon>Stramenopiles</taxon>
        <taxon>Oomycota</taxon>
        <taxon>Saprolegniomycetes</taxon>
        <taxon>Saprolegniales</taxon>
        <taxon>Saprolegniaceae</taxon>
        <taxon>Saprolegnia</taxon>
    </lineage>
</organism>
<protein>
    <submittedName>
        <fullName evidence="1">Uncharacterized protein</fullName>
    </submittedName>
</protein>
<keyword evidence="2" id="KW-1185">Reference proteome</keyword>
<evidence type="ECO:0000313" key="1">
    <source>
        <dbReference type="EMBL" id="KDO31173.1"/>
    </source>
</evidence>
<dbReference type="AlphaFoldDB" id="A0A067CL05"/>
<name>A0A067CL05_SAPPC</name>
<sequence>MRAYSGLWSTTKTLTPRSATARSWLWNSARIASTSAKLCSLHAAPSYKQQVGGWLAGSSFGAPGLRYCTQCTTKSTTVGLSVLSISMFWANSGRHGSIARPQRVLKTIVGNGVLATILSSKSCAKRGLDMSP</sequence>
<dbReference type="RefSeq" id="XP_012198353.1">
    <property type="nucleotide sequence ID" value="XM_012342963.1"/>
</dbReference>